<proteinExistence type="predicted"/>
<accession>A0ACB0E2F5</accession>
<reference evidence="1" key="1">
    <citation type="submission" date="2023-05" db="EMBL/GenBank/DDBJ databases">
        <authorList>
            <consortium name="ELIXIR-Norway"/>
        </authorList>
    </citation>
    <scope>NUCLEOTIDE SEQUENCE</scope>
</reference>
<evidence type="ECO:0000313" key="2">
    <source>
        <dbReference type="Proteomes" id="UP001162501"/>
    </source>
</evidence>
<protein>
    <submittedName>
        <fullName evidence="1">Uncharacterized protein</fullName>
    </submittedName>
</protein>
<dbReference type="Proteomes" id="UP001162501">
    <property type="component" value="Chromosome 14"/>
</dbReference>
<organism evidence="1 2">
    <name type="scientific">Rangifer tarandus platyrhynchus</name>
    <name type="common">Svalbard reindeer</name>
    <dbReference type="NCBI Taxonomy" id="3082113"/>
    <lineage>
        <taxon>Eukaryota</taxon>
        <taxon>Metazoa</taxon>
        <taxon>Chordata</taxon>
        <taxon>Craniata</taxon>
        <taxon>Vertebrata</taxon>
        <taxon>Euteleostomi</taxon>
        <taxon>Mammalia</taxon>
        <taxon>Eutheria</taxon>
        <taxon>Laurasiatheria</taxon>
        <taxon>Artiodactyla</taxon>
        <taxon>Ruminantia</taxon>
        <taxon>Pecora</taxon>
        <taxon>Cervidae</taxon>
        <taxon>Odocoileinae</taxon>
        <taxon>Rangifer</taxon>
    </lineage>
</organism>
<evidence type="ECO:0000313" key="1">
    <source>
        <dbReference type="EMBL" id="CAI9694825.1"/>
    </source>
</evidence>
<name>A0ACB0E2F5_RANTA</name>
<gene>
    <name evidence="1" type="ORF">MRATA1EN3_LOCUS6038</name>
</gene>
<dbReference type="EMBL" id="OX596098">
    <property type="protein sequence ID" value="CAI9694825.1"/>
    <property type="molecule type" value="Genomic_DNA"/>
</dbReference>
<sequence length="372" mass="38825">MAHMRSAGDQYGKAKKRTAGHEVSKETRWYPACTPARTPSVAAHCESRGEGSITVPSNRSPPLSTPDTREPSGRDGRESRAEGEFEAHPRFNEVKDDVIAKSHPAESDARGAGPEPPEGTRGPDNGRTDAAGGVDPRRSTERVLAEHGGQQVGTAGRGRHRAEIRRGEGRGAAGGRRRRGAPTPRRAVGAGGNRGCSSAEDALGGGGAGSPAEGTCLPAAPRDGDEGRRSPQTPPAAERGSQRRGCRDGELDGAFCGQEARSPAVTGGLAVTPRPPSPPHPFRSSNIGPKSVEPTTTNRRHRFGNQWVGARVEGGGRHKGEGTPRGTARAVLEPNLGSRRALRGGLGSARAGTSRPISDQPREGGRGSWTEV</sequence>